<keyword evidence="3" id="KW-0238">DNA-binding</keyword>
<gene>
    <name evidence="6" type="ORF">NAF29_15800</name>
</gene>
<evidence type="ECO:0000256" key="4">
    <source>
        <dbReference type="ARBA" id="ARBA00023163"/>
    </source>
</evidence>
<dbReference type="Gene3D" id="3.40.190.10">
    <property type="entry name" value="Periplasmic binding protein-like II"/>
    <property type="match status" value="2"/>
</dbReference>
<dbReference type="InterPro" id="IPR005119">
    <property type="entry name" value="LysR_subst-bd"/>
</dbReference>
<accession>A0AA41W8E5</accession>
<protein>
    <submittedName>
        <fullName evidence="6">LysR family transcriptional regulator</fullName>
    </submittedName>
</protein>
<evidence type="ECO:0000256" key="2">
    <source>
        <dbReference type="ARBA" id="ARBA00023015"/>
    </source>
</evidence>
<dbReference type="PANTHER" id="PTHR30118">
    <property type="entry name" value="HTH-TYPE TRANSCRIPTIONAL REGULATOR LEUO-RELATED"/>
    <property type="match status" value="1"/>
</dbReference>
<dbReference type="RefSeq" id="WP_251262601.1">
    <property type="nucleotide sequence ID" value="NZ_JAMQGP010000009.1"/>
</dbReference>
<evidence type="ECO:0000256" key="3">
    <source>
        <dbReference type="ARBA" id="ARBA00023125"/>
    </source>
</evidence>
<dbReference type="EMBL" id="JAMQGP010000009">
    <property type="protein sequence ID" value="MCM2681117.1"/>
    <property type="molecule type" value="Genomic_DNA"/>
</dbReference>
<dbReference type="PROSITE" id="PS50931">
    <property type="entry name" value="HTH_LYSR"/>
    <property type="match status" value="1"/>
</dbReference>
<dbReference type="AlphaFoldDB" id="A0AA41W8E5"/>
<proteinExistence type="inferred from homology"/>
<dbReference type="Gene3D" id="1.10.10.10">
    <property type="entry name" value="Winged helix-like DNA-binding domain superfamily/Winged helix DNA-binding domain"/>
    <property type="match status" value="1"/>
</dbReference>
<evidence type="ECO:0000256" key="1">
    <source>
        <dbReference type="ARBA" id="ARBA00009437"/>
    </source>
</evidence>
<dbReference type="Pfam" id="PF00126">
    <property type="entry name" value="HTH_1"/>
    <property type="match status" value="1"/>
</dbReference>
<keyword evidence="4" id="KW-0804">Transcription</keyword>
<dbReference type="SUPFAM" id="SSF46785">
    <property type="entry name" value="Winged helix' DNA-binding domain"/>
    <property type="match status" value="1"/>
</dbReference>
<evidence type="ECO:0000313" key="7">
    <source>
        <dbReference type="Proteomes" id="UP001165393"/>
    </source>
</evidence>
<evidence type="ECO:0000313" key="6">
    <source>
        <dbReference type="EMBL" id="MCM2681117.1"/>
    </source>
</evidence>
<dbReference type="GO" id="GO:0003700">
    <property type="term" value="F:DNA-binding transcription factor activity"/>
    <property type="evidence" value="ECO:0007669"/>
    <property type="project" value="InterPro"/>
</dbReference>
<comment type="caution">
    <text evidence="6">The sequence shown here is derived from an EMBL/GenBank/DDBJ whole genome shotgun (WGS) entry which is preliminary data.</text>
</comment>
<keyword evidence="7" id="KW-1185">Reference proteome</keyword>
<dbReference type="InterPro" id="IPR036388">
    <property type="entry name" value="WH-like_DNA-bd_sf"/>
</dbReference>
<name>A0AA41W8E5_9GAMM</name>
<dbReference type="InterPro" id="IPR036390">
    <property type="entry name" value="WH_DNA-bd_sf"/>
</dbReference>
<organism evidence="6 7">
    <name type="scientific">Echinimonas agarilytica</name>
    <dbReference type="NCBI Taxonomy" id="1215918"/>
    <lineage>
        <taxon>Bacteria</taxon>
        <taxon>Pseudomonadati</taxon>
        <taxon>Pseudomonadota</taxon>
        <taxon>Gammaproteobacteria</taxon>
        <taxon>Alteromonadales</taxon>
        <taxon>Echinimonadaceae</taxon>
        <taxon>Echinimonas</taxon>
    </lineage>
</organism>
<keyword evidence="2" id="KW-0805">Transcription regulation</keyword>
<dbReference type="GO" id="GO:0003677">
    <property type="term" value="F:DNA binding"/>
    <property type="evidence" value="ECO:0007669"/>
    <property type="project" value="UniProtKB-KW"/>
</dbReference>
<evidence type="ECO:0000259" key="5">
    <source>
        <dbReference type="PROSITE" id="PS50931"/>
    </source>
</evidence>
<dbReference type="Pfam" id="PF03466">
    <property type="entry name" value="LysR_substrate"/>
    <property type="match status" value="1"/>
</dbReference>
<dbReference type="PANTHER" id="PTHR30118:SF15">
    <property type="entry name" value="TRANSCRIPTIONAL REGULATORY PROTEIN"/>
    <property type="match status" value="1"/>
</dbReference>
<feature type="domain" description="HTH lysR-type" evidence="5">
    <location>
        <begin position="7"/>
        <end position="64"/>
    </location>
</feature>
<dbReference type="Proteomes" id="UP001165393">
    <property type="component" value="Unassembled WGS sequence"/>
</dbReference>
<reference evidence="6 7" key="1">
    <citation type="journal article" date="2013" name="Antonie Van Leeuwenhoek">
        <title>Echinimonas agarilytica gen. nov., sp. nov., a new gammaproteobacterium isolated from the sea urchin Strongylocentrotus intermedius.</title>
        <authorList>
            <person name="Nedashkovskaya O.I."/>
            <person name="Stenkova A.M."/>
            <person name="Zhukova N.V."/>
            <person name="Van Trappen S."/>
            <person name="Lee J.S."/>
            <person name="Kim S.B."/>
        </authorList>
    </citation>
    <scope>NUCLEOTIDE SEQUENCE [LARGE SCALE GENOMIC DNA]</scope>
    <source>
        <strain evidence="6 7">KMM 6351</strain>
    </source>
</reference>
<sequence>MSKIDRLEIRQLRLLQALLREQNVSRVAHQVGLTQQAVSDQLRKLRDIFDDRLFLRKSNGLTPTPLALQLGDKIDGLLTGFEQLLEPELFEPSLIDSTYVIAATDYAQQVVLPDLLSKMRQQAPKLRVIIQDLDIDNLADAMVAGKINLVVAFPDFVPNNYPCLTLFTEHHVCVAPKNSHLAGKKLGLEAIAHHPQIIASPSRPNFRGSIDSWFEEFGLKRNVVISAPCFSIVPLYLDATDAIAFLPSRALIGSNLSIIDLKESPVSFDVITAWHPRSNNDPLHNWVVDFLRSGSD</sequence>
<comment type="similarity">
    <text evidence="1">Belongs to the LysR transcriptional regulatory family.</text>
</comment>
<dbReference type="InterPro" id="IPR000847">
    <property type="entry name" value="LysR_HTH_N"/>
</dbReference>
<dbReference type="InterPro" id="IPR050389">
    <property type="entry name" value="LysR-type_TF"/>
</dbReference>
<dbReference type="SUPFAM" id="SSF53850">
    <property type="entry name" value="Periplasmic binding protein-like II"/>
    <property type="match status" value="1"/>
</dbReference>